<feature type="compositionally biased region" description="Polar residues" evidence="1">
    <location>
        <begin position="655"/>
        <end position="668"/>
    </location>
</feature>
<proteinExistence type="predicted"/>
<comment type="caution">
    <text evidence="2">The sequence shown here is derived from an EMBL/GenBank/DDBJ whole genome shotgun (WGS) entry which is preliminary data.</text>
</comment>
<feature type="compositionally biased region" description="Low complexity" evidence="1">
    <location>
        <begin position="541"/>
        <end position="551"/>
    </location>
</feature>
<feature type="region of interest" description="Disordered" evidence="1">
    <location>
        <begin position="603"/>
        <end position="623"/>
    </location>
</feature>
<dbReference type="EMBL" id="JAHXZJ010000001">
    <property type="protein sequence ID" value="KAH0567531.1"/>
    <property type="molecule type" value="Genomic_DNA"/>
</dbReference>
<protein>
    <submittedName>
        <fullName evidence="2">Uncharacterized protein</fullName>
    </submittedName>
</protein>
<feature type="region of interest" description="Disordered" evidence="1">
    <location>
        <begin position="377"/>
        <end position="405"/>
    </location>
</feature>
<feature type="compositionally biased region" description="Low complexity" evidence="1">
    <location>
        <begin position="606"/>
        <end position="622"/>
    </location>
</feature>
<feature type="compositionally biased region" description="Polar residues" evidence="1">
    <location>
        <begin position="466"/>
        <end position="489"/>
    </location>
</feature>
<dbReference type="AlphaFoldDB" id="A0AAV7J7R8"/>
<feature type="compositionally biased region" description="Polar residues" evidence="1">
    <location>
        <begin position="523"/>
        <end position="534"/>
    </location>
</feature>
<feature type="compositionally biased region" description="Low complexity" evidence="1">
    <location>
        <begin position="490"/>
        <end position="504"/>
    </location>
</feature>
<organism evidence="2 3">
    <name type="scientific">Cotesia glomerata</name>
    <name type="common">Lepidopteran parasitic wasp</name>
    <name type="synonym">Apanteles glomeratus</name>
    <dbReference type="NCBI Taxonomy" id="32391"/>
    <lineage>
        <taxon>Eukaryota</taxon>
        <taxon>Metazoa</taxon>
        <taxon>Ecdysozoa</taxon>
        <taxon>Arthropoda</taxon>
        <taxon>Hexapoda</taxon>
        <taxon>Insecta</taxon>
        <taxon>Pterygota</taxon>
        <taxon>Neoptera</taxon>
        <taxon>Endopterygota</taxon>
        <taxon>Hymenoptera</taxon>
        <taxon>Apocrita</taxon>
        <taxon>Ichneumonoidea</taxon>
        <taxon>Braconidae</taxon>
        <taxon>Microgastrinae</taxon>
        <taxon>Cotesia</taxon>
    </lineage>
</organism>
<feature type="compositionally biased region" description="Low complexity" evidence="1">
    <location>
        <begin position="833"/>
        <end position="842"/>
    </location>
</feature>
<feature type="compositionally biased region" description="Low complexity" evidence="1">
    <location>
        <begin position="918"/>
        <end position="932"/>
    </location>
</feature>
<gene>
    <name evidence="2" type="ORF">KQX54_010601</name>
</gene>
<feature type="region of interest" description="Disordered" evidence="1">
    <location>
        <begin position="100"/>
        <end position="138"/>
    </location>
</feature>
<feature type="compositionally biased region" description="Polar residues" evidence="1">
    <location>
        <begin position="972"/>
        <end position="986"/>
    </location>
</feature>
<feature type="region of interest" description="Disordered" evidence="1">
    <location>
        <begin position="823"/>
        <end position="843"/>
    </location>
</feature>
<feature type="region of interest" description="Disordered" evidence="1">
    <location>
        <begin position="886"/>
        <end position="940"/>
    </location>
</feature>
<feature type="compositionally biased region" description="Low complexity" evidence="1">
    <location>
        <begin position="683"/>
        <end position="694"/>
    </location>
</feature>
<feature type="compositionally biased region" description="Basic and acidic residues" evidence="1">
    <location>
        <begin position="108"/>
        <end position="121"/>
    </location>
</feature>
<reference evidence="2 3" key="1">
    <citation type="journal article" date="2021" name="J. Hered.">
        <title>A chromosome-level genome assembly of the parasitoid wasp, Cotesia glomerata (Hymenoptera: Braconidae).</title>
        <authorList>
            <person name="Pinto B.J."/>
            <person name="Weis J.J."/>
            <person name="Gamble T."/>
            <person name="Ode P.J."/>
            <person name="Paul R."/>
            <person name="Zaspel J.M."/>
        </authorList>
    </citation>
    <scope>NUCLEOTIDE SEQUENCE [LARGE SCALE GENOMIC DNA]</scope>
    <source>
        <strain evidence="2">CgM1</strain>
    </source>
</reference>
<feature type="compositionally biased region" description="Low complexity" evidence="1">
    <location>
        <begin position="712"/>
        <end position="724"/>
    </location>
</feature>
<sequence length="1198" mass="135346">MEVISSRKYDATSSSKALAAAKPTSTTTTPNNVTHYTDMFIQTPENSTAKVIEEEWETRKKKEITTTRQIETRIKRQVVLEDGEVIKDSGPFVTTNTTEDIEQQEQTTQEKRTIANDDNSIKRRREGSISPSTSANLNGNITVTSDKITSDSGVGSIIQKELNETIVKSREEVEELVETEKKQHLGDITDEAYQLAIIRNNNNSRKNLRMTLAETVNQLSSDHIEPRVIQHTTKSNKVIDTEKKIKRTGLKPDGAIVTETKTSVTHEEINDVPDYSYPDNNGNDDNDEIPREIKKESSQKFFKQRDEDIVDYLLNGEKIAQERRFISEITEGDRVGDFDENIRTTLNRKNVLTKKPLSLDEEDEVKKFETSKWLENHFGSDHGLSSHSSKDEIVTNNHNDNNRQVQVQTMNNKSFINVTMKSSKSQDRKNNGKHKDTYINTYIDQSYSEHDQPVRLSNKHIKSERISNWSERQQQHNTTEKPNVNGNSPSSLLSLSSSSTTTSSYCRIETPQTNEVEKEPIEQQENLPPQQTISKKIFEDSSYIRTSSASSTPRYYTETTKKNKQLQRNASNSSSSLLQYNQNSNKNHQQILVTKKCKCETDDLNLSSPSPQLPPHSSSVQVIQRTRDNRNKKVYHHPPPQQHKQYHYHGQFDNLQTSESMNNNSQQKFCCHRRRHRDRRCRSSSPPSLIRFSSTPTLIKREKKSSNGDAIKNSSTNTSTSSKSKIGESFRRFVNKLRSASTERRNKKSSVNGGGGDSGGNSGNSNLSNTTSVSQVTQTDNTKNPMTTYLQYNVIDKNIPDTQYHYNQTNDDIHEAIINSNSDGKSLQEKSSKNGSSVISGSAPGITKTIKVTRSNGHIANYDQYGRNNSITPVHRYYIKESFIGGKQNTDRDPAYKNKFATKSRKPIAPLPPSSVINNDNNNNNNNNNNMNNDDETSDRYICKNNNNNIKYNQTLSRSNHEPSTFLGRFSKSASRLMTSPATTNEYDQKDRQVTSTQTLPRKLQRYLLVRNNNNNNSSLTKKKSAKPPTGSSANQFSSSHNHLNYIKSSSSSSPSPTQSFAPMSSMSPSSNKSMHYGSMINISIKHNAPPPIMRDNTPPKMAVVNNTGTLPVKPDRTFKSSLSRSKSFNVLEDNTVAYNNKNLNTRNYSPRITYKSNTQLHRLDETPLESPLKSPSILASINRYSNSGENTNTNKNL</sequence>
<dbReference type="Proteomes" id="UP000826195">
    <property type="component" value="Unassembled WGS sequence"/>
</dbReference>
<feature type="compositionally biased region" description="Basic and acidic residues" evidence="1">
    <location>
        <begin position="1"/>
        <end position="10"/>
    </location>
</feature>
<feature type="compositionally biased region" description="Polar residues" evidence="1">
    <location>
        <begin position="129"/>
        <end position="138"/>
    </location>
</feature>
<feature type="region of interest" description="Disordered" evidence="1">
    <location>
        <begin position="1"/>
        <end position="30"/>
    </location>
</feature>
<evidence type="ECO:0000313" key="2">
    <source>
        <dbReference type="EMBL" id="KAH0567531.1"/>
    </source>
</evidence>
<feature type="region of interest" description="Disordered" evidence="1">
    <location>
        <begin position="266"/>
        <end position="289"/>
    </location>
</feature>
<keyword evidence="3" id="KW-1185">Reference proteome</keyword>
<feature type="region of interest" description="Disordered" evidence="1">
    <location>
        <begin position="971"/>
        <end position="1075"/>
    </location>
</feature>
<feature type="compositionally biased region" description="Gly residues" evidence="1">
    <location>
        <begin position="752"/>
        <end position="762"/>
    </location>
</feature>
<feature type="compositionally biased region" description="Low complexity" evidence="1">
    <location>
        <begin position="566"/>
        <end position="580"/>
    </location>
</feature>
<accession>A0AAV7J7R8</accession>
<evidence type="ECO:0000256" key="1">
    <source>
        <dbReference type="SAM" id="MobiDB-lite"/>
    </source>
</evidence>
<feature type="compositionally biased region" description="Polar residues" evidence="1">
    <location>
        <begin position="394"/>
        <end position="405"/>
    </location>
</feature>
<feature type="compositionally biased region" description="Low complexity" evidence="1">
    <location>
        <begin position="763"/>
        <end position="782"/>
    </location>
</feature>
<name>A0AAV7J7R8_COTGL</name>
<feature type="compositionally biased region" description="Low complexity" evidence="1">
    <location>
        <begin position="11"/>
        <end position="30"/>
    </location>
</feature>
<feature type="compositionally biased region" description="Basic residues" evidence="1">
    <location>
        <begin position="670"/>
        <end position="682"/>
    </location>
</feature>
<feature type="compositionally biased region" description="Polar residues" evidence="1">
    <location>
        <begin position="1030"/>
        <end position="1043"/>
    </location>
</feature>
<feature type="compositionally biased region" description="Low complexity" evidence="1">
    <location>
        <begin position="1049"/>
        <end position="1071"/>
    </location>
</feature>
<evidence type="ECO:0000313" key="3">
    <source>
        <dbReference type="Proteomes" id="UP000826195"/>
    </source>
</evidence>
<feature type="region of interest" description="Disordered" evidence="1">
    <location>
        <begin position="466"/>
        <end position="580"/>
    </location>
</feature>
<feature type="region of interest" description="Disordered" evidence="1">
    <location>
        <begin position="655"/>
        <end position="785"/>
    </location>
</feature>